<dbReference type="Proteomes" id="UP001634747">
    <property type="component" value="Unassembled WGS sequence"/>
</dbReference>
<dbReference type="Pfam" id="PF09365">
    <property type="entry name" value="DUF2461"/>
    <property type="match status" value="1"/>
</dbReference>
<keyword evidence="2" id="KW-1185">Reference proteome</keyword>
<accession>A0ABW9KP66</accession>
<organism evidence="1 2">
    <name type="scientific">Terriglobus aquaticus</name>
    <dbReference type="NCBI Taxonomy" id="940139"/>
    <lineage>
        <taxon>Bacteria</taxon>
        <taxon>Pseudomonadati</taxon>
        <taxon>Acidobacteriota</taxon>
        <taxon>Terriglobia</taxon>
        <taxon>Terriglobales</taxon>
        <taxon>Acidobacteriaceae</taxon>
        <taxon>Terriglobus</taxon>
    </lineage>
</organism>
<name>A0ABW9KP66_9BACT</name>
<dbReference type="PIRSF" id="PIRSF028451">
    <property type="entry name" value="UCP028451"/>
    <property type="match status" value="1"/>
</dbReference>
<dbReference type="NCBIfam" id="TIGR02453">
    <property type="entry name" value="TIGR02453 family protein"/>
    <property type="match status" value="1"/>
</dbReference>
<dbReference type="PANTHER" id="PTHR36452">
    <property type="entry name" value="CHROMOSOME 12, WHOLE GENOME SHOTGUN SEQUENCE"/>
    <property type="match status" value="1"/>
</dbReference>
<evidence type="ECO:0000313" key="2">
    <source>
        <dbReference type="Proteomes" id="UP001634747"/>
    </source>
</evidence>
<dbReference type="EMBL" id="JBJYXY010000001">
    <property type="protein sequence ID" value="MFN2977163.1"/>
    <property type="molecule type" value="Genomic_DNA"/>
</dbReference>
<gene>
    <name evidence="1" type="ORF">ACK2TP_15430</name>
</gene>
<comment type="caution">
    <text evidence="1">The sequence shown here is derived from an EMBL/GenBank/DDBJ whole genome shotgun (WGS) entry which is preliminary data.</text>
</comment>
<evidence type="ECO:0000313" key="1">
    <source>
        <dbReference type="EMBL" id="MFN2977163.1"/>
    </source>
</evidence>
<dbReference type="InterPro" id="IPR015996">
    <property type="entry name" value="UCP028451"/>
</dbReference>
<dbReference type="PANTHER" id="PTHR36452:SF1">
    <property type="entry name" value="DUF2461 DOMAIN-CONTAINING PROTEIN"/>
    <property type="match status" value="1"/>
</dbReference>
<dbReference type="InterPro" id="IPR012808">
    <property type="entry name" value="CHP02453"/>
</dbReference>
<dbReference type="RefSeq" id="WP_263414666.1">
    <property type="nucleotide sequence ID" value="NZ_BAABBH010000001.1"/>
</dbReference>
<protein>
    <submittedName>
        <fullName evidence="1">DUF2461 domain-containing protein</fullName>
    </submittedName>
</protein>
<proteinExistence type="predicted"/>
<sequence>MPQVPPHLSAAAIRFLQHLQRNNDRDWFNARKDLFTHEVQDPWLAVLEAVNQRLAEFAPDYVRPARRAAMRIYRDIRFSKDKRPYKTNIAAWWSTTTTERTNGGGFYVHVSHQDVVVAAGVYMPSPAQLLLIRRHLQQHHAELRGMLNSSKIRKLMPELDSNPLRRMPKGFLPDDPAADLLLCRQWALSAKLPLEVATSPKLVNEIAKRFRAVAPMVALLNAPLLAGRAPRKSLF</sequence>
<reference evidence="1 2" key="1">
    <citation type="submission" date="2024-12" db="EMBL/GenBank/DDBJ databases">
        <authorList>
            <person name="Lee Y."/>
        </authorList>
    </citation>
    <scope>NUCLEOTIDE SEQUENCE [LARGE SCALE GENOMIC DNA]</scope>
    <source>
        <strain evidence="1 2">03SUJ4</strain>
    </source>
</reference>